<keyword evidence="6" id="KW-1185">Reference proteome</keyword>
<sequence length="161" mass="18022">MRRTSFARWPCSIARTMDLMGDQWTLLVLRESFYGTRRFDAFQGALGIARNTLTERLDRLTGAGLLTRVRYQERPTRYEYVLTDMGRDFFPVLAAIIRWGDRWLGDGPDTSPLVLRHRVCGHATSAVVRCAECGGDLTAGLVAVEPGPGMPDAERTRLTGT</sequence>
<name>A0ABW2TG28_9PSEU</name>
<dbReference type="PROSITE" id="PS51118">
    <property type="entry name" value="HTH_HXLR"/>
    <property type="match status" value="1"/>
</dbReference>
<dbReference type="InterPro" id="IPR002577">
    <property type="entry name" value="HTH_HxlR"/>
</dbReference>
<dbReference type="Proteomes" id="UP001596512">
    <property type="component" value="Unassembled WGS sequence"/>
</dbReference>
<evidence type="ECO:0000256" key="1">
    <source>
        <dbReference type="ARBA" id="ARBA00023015"/>
    </source>
</evidence>
<accession>A0ABW2TG28</accession>
<dbReference type="Gene3D" id="1.10.10.10">
    <property type="entry name" value="Winged helix-like DNA-binding domain superfamily/Winged helix DNA-binding domain"/>
    <property type="match status" value="1"/>
</dbReference>
<keyword evidence="3" id="KW-0804">Transcription</keyword>
<dbReference type="EMBL" id="JBHTEY010000004">
    <property type="protein sequence ID" value="MFC7612675.1"/>
    <property type="molecule type" value="Genomic_DNA"/>
</dbReference>
<dbReference type="InterPro" id="IPR036390">
    <property type="entry name" value="WH_DNA-bd_sf"/>
</dbReference>
<protein>
    <submittedName>
        <fullName evidence="5">Winged helix-turn-helix transcriptional regulator</fullName>
    </submittedName>
</protein>
<dbReference type="PANTHER" id="PTHR33204">
    <property type="entry name" value="TRANSCRIPTIONAL REGULATOR, MARR FAMILY"/>
    <property type="match status" value="1"/>
</dbReference>
<dbReference type="PANTHER" id="PTHR33204:SF18">
    <property type="entry name" value="TRANSCRIPTIONAL REGULATORY PROTEIN"/>
    <property type="match status" value="1"/>
</dbReference>
<gene>
    <name evidence="5" type="ORF">ACFQV2_02430</name>
</gene>
<dbReference type="Pfam" id="PF01638">
    <property type="entry name" value="HxlR"/>
    <property type="match status" value="1"/>
</dbReference>
<evidence type="ECO:0000313" key="6">
    <source>
        <dbReference type="Proteomes" id="UP001596512"/>
    </source>
</evidence>
<dbReference type="InterPro" id="IPR036388">
    <property type="entry name" value="WH-like_DNA-bd_sf"/>
</dbReference>
<reference evidence="6" key="1">
    <citation type="journal article" date="2019" name="Int. J. Syst. Evol. Microbiol.">
        <title>The Global Catalogue of Microorganisms (GCM) 10K type strain sequencing project: providing services to taxonomists for standard genome sequencing and annotation.</title>
        <authorList>
            <consortium name="The Broad Institute Genomics Platform"/>
            <consortium name="The Broad Institute Genome Sequencing Center for Infectious Disease"/>
            <person name="Wu L."/>
            <person name="Ma J."/>
        </authorList>
    </citation>
    <scope>NUCLEOTIDE SEQUENCE [LARGE SCALE GENOMIC DNA]</scope>
    <source>
        <strain evidence="6">JCM 17695</strain>
    </source>
</reference>
<proteinExistence type="predicted"/>
<organism evidence="5 6">
    <name type="scientific">Actinokineospora soli</name>
    <dbReference type="NCBI Taxonomy" id="1048753"/>
    <lineage>
        <taxon>Bacteria</taxon>
        <taxon>Bacillati</taxon>
        <taxon>Actinomycetota</taxon>
        <taxon>Actinomycetes</taxon>
        <taxon>Pseudonocardiales</taxon>
        <taxon>Pseudonocardiaceae</taxon>
        <taxon>Actinokineospora</taxon>
    </lineage>
</organism>
<evidence type="ECO:0000256" key="2">
    <source>
        <dbReference type="ARBA" id="ARBA00023125"/>
    </source>
</evidence>
<keyword evidence="1" id="KW-0805">Transcription regulation</keyword>
<comment type="caution">
    <text evidence="5">The sequence shown here is derived from an EMBL/GenBank/DDBJ whole genome shotgun (WGS) entry which is preliminary data.</text>
</comment>
<keyword evidence="2" id="KW-0238">DNA-binding</keyword>
<evidence type="ECO:0000313" key="5">
    <source>
        <dbReference type="EMBL" id="MFC7612675.1"/>
    </source>
</evidence>
<feature type="domain" description="HTH hxlR-type" evidence="4">
    <location>
        <begin position="11"/>
        <end position="108"/>
    </location>
</feature>
<evidence type="ECO:0000256" key="3">
    <source>
        <dbReference type="ARBA" id="ARBA00023163"/>
    </source>
</evidence>
<evidence type="ECO:0000259" key="4">
    <source>
        <dbReference type="PROSITE" id="PS51118"/>
    </source>
</evidence>
<dbReference type="SUPFAM" id="SSF46785">
    <property type="entry name" value="Winged helix' DNA-binding domain"/>
    <property type="match status" value="1"/>
</dbReference>